<name>A0A6J5N8S8_9CAUD</name>
<evidence type="ECO:0000313" key="1">
    <source>
        <dbReference type="EMBL" id="CAB4155519.1"/>
    </source>
</evidence>
<proteinExistence type="predicted"/>
<protein>
    <submittedName>
        <fullName evidence="1">Uncharacterized protein</fullName>
    </submittedName>
</protein>
<organism evidence="1">
    <name type="scientific">uncultured Caudovirales phage</name>
    <dbReference type="NCBI Taxonomy" id="2100421"/>
    <lineage>
        <taxon>Viruses</taxon>
        <taxon>Duplodnaviria</taxon>
        <taxon>Heunggongvirae</taxon>
        <taxon>Uroviricota</taxon>
        <taxon>Caudoviricetes</taxon>
        <taxon>Peduoviridae</taxon>
        <taxon>Maltschvirus</taxon>
        <taxon>Maltschvirus maltsch</taxon>
    </lineage>
</organism>
<dbReference type="EMBL" id="LR796639">
    <property type="protein sequence ID" value="CAB4155519.1"/>
    <property type="molecule type" value="Genomic_DNA"/>
</dbReference>
<accession>A0A6J5N8S8</accession>
<sequence>MKRNPGRPVTLSDKPFSTLTLRVSREFKQQLISQANAVDLTLTDYLIALVERDTVS</sequence>
<reference evidence="1" key="1">
    <citation type="submission" date="2020-04" db="EMBL/GenBank/DDBJ databases">
        <authorList>
            <person name="Chiriac C."/>
            <person name="Salcher M."/>
            <person name="Ghai R."/>
            <person name="Kavagutti S V."/>
        </authorList>
    </citation>
    <scope>NUCLEOTIDE SEQUENCE</scope>
</reference>
<gene>
    <name evidence="1" type="ORF">UFOVP658_13</name>
</gene>